<reference evidence="2 3" key="1">
    <citation type="submission" date="2021-09" db="EMBL/GenBank/DDBJ databases">
        <title>Genomic insights and catalytic innovation underlie evolution of tropane alkaloids biosynthesis.</title>
        <authorList>
            <person name="Wang Y.-J."/>
            <person name="Tian T."/>
            <person name="Huang J.-P."/>
            <person name="Huang S.-X."/>
        </authorList>
    </citation>
    <scope>NUCLEOTIDE SEQUENCE [LARGE SCALE GENOMIC DNA]</scope>
    <source>
        <strain evidence="2">KIB-2018</strain>
        <tissue evidence="2">Leaf</tissue>
    </source>
</reference>
<comment type="caution">
    <text evidence="2">The sequence shown here is derived from an EMBL/GenBank/DDBJ whole genome shotgun (WGS) entry which is preliminary data.</text>
</comment>
<evidence type="ECO:0000313" key="3">
    <source>
        <dbReference type="Proteomes" id="UP001159364"/>
    </source>
</evidence>
<evidence type="ECO:0000313" key="2">
    <source>
        <dbReference type="EMBL" id="KAJ8772984.1"/>
    </source>
</evidence>
<feature type="compositionally biased region" description="Basic and acidic residues" evidence="1">
    <location>
        <begin position="50"/>
        <end position="63"/>
    </location>
</feature>
<dbReference type="EMBL" id="JAIWQS010000002">
    <property type="protein sequence ID" value="KAJ8772984.1"/>
    <property type="molecule type" value="Genomic_DNA"/>
</dbReference>
<keyword evidence="3" id="KW-1185">Reference proteome</keyword>
<name>A0AAV8U422_9ROSI</name>
<gene>
    <name evidence="2" type="ORF">K2173_028161</name>
</gene>
<protein>
    <submittedName>
        <fullName evidence="2">Uncharacterized protein</fullName>
    </submittedName>
</protein>
<proteinExistence type="predicted"/>
<dbReference type="AlphaFoldDB" id="A0AAV8U422"/>
<evidence type="ECO:0000256" key="1">
    <source>
        <dbReference type="SAM" id="MobiDB-lite"/>
    </source>
</evidence>
<sequence length="73" mass="8617">MANFVRKQQKKTRAYELKDSSNLSYREEEHLENSEEQCQFIKEKARIEEVQKENDSEKLDKIVTDLGGDNARP</sequence>
<organism evidence="2 3">
    <name type="scientific">Erythroxylum novogranatense</name>
    <dbReference type="NCBI Taxonomy" id="1862640"/>
    <lineage>
        <taxon>Eukaryota</taxon>
        <taxon>Viridiplantae</taxon>
        <taxon>Streptophyta</taxon>
        <taxon>Embryophyta</taxon>
        <taxon>Tracheophyta</taxon>
        <taxon>Spermatophyta</taxon>
        <taxon>Magnoliopsida</taxon>
        <taxon>eudicotyledons</taxon>
        <taxon>Gunneridae</taxon>
        <taxon>Pentapetalae</taxon>
        <taxon>rosids</taxon>
        <taxon>fabids</taxon>
        <taxon>Malpighiales</taxon>
        <taxon>Erythroxylaceae</taxon>
        <taxon>Erythroxylum</taxon>
    </lineage>
</organism>
<accession>A0AAV8U422</accession>
<dbReference type="Proteomes" id="UP001159364">
    <property type="component" value="Linkage Group LG02"/>
</dbReference>
<feature type="region of interest" description="Disordered" evidence="1">
    <location>
        <begin position="50"/>
        <end position="73"/>
    </location>
</feature>